<dbReference type="KEGG" id="mbet:N8K70_12415"/>
<gene>
    <name evidence="2" type="ORF">N8K70_12415</name>
</gene>
<dbReference type="AlphaFoldDB" id="A0AA97FEL4"/>
<sequence>MGIDLGGILGSIAQVLVAGLLLGAGLPSLFALGVRLLTVAPEPGARGLSPARAGAWACFGLCLAAALLGIVVIVFGKQIFGG</sequence>
<accession>A0AA97FEL4</accession>
<name>A0AA97FEL4_9MICO</name>
<evidence type="ECO:0000313" key="3">
    <source>
        <dbReference type="Proteomes" id="UP001305498"/>
    </source>
</evidence>
<keyword evidence="1" id="KW-0812">Transmembrane</keyword>
<feature type="transmembrane region" description="Helical" evidence="1">
    <location>
        <begin position="54"/>
        <end position="76"/>
    </location>
</feature>
<proteinExistence type="predicted"/>
<organism evidence="2 3">
    <name type="scientific">Microbacterium betulae</name>
    <dbReference type="NCBI Taxonomy" id="2981139"/>
    <lineage>
        <taxon>Bacteria</taxon>
        <taxon>Bacillati</taxon>
        <taxon>Actinomycetota</taxon>
        <taxon>Actinomycetes</taxon>
        <taxon>Micrococcales</taxon>
        <taxon>Microbacteriaceae</taxon>
        <taxon>Microbacterium</taxon>
    </lineage>
</organism>
<evidence type="ECO:0000256" key="1">
    <source>
        <dbReference type="SAM" id="Phobius"/>
    </source>
</evidence>
<evidence type="ECO:0000313" key="2">
    <source>
        <dbReference type="EMBL" id="WOF22181.1"/>
    </source>
</evidence>
<dbReference type="Proteomes" id="UP001305498">
    <property type="component" value="Chromosome"/>
</dbReference>
<protein>
    <submittedName>
        <fullName evidence="2">Uncharacterized protein</fullName>
    </submittedName>
</protein>
<dbReference type="EMBL" id="CP118157">
    <property type="protein sequence ID" value="WOF22181.1"/>
    <property type="molecule type" value="Genomic_DNA"/>
</dbReference>
<dbReference type="RefSeq" id="WP_317138657.1">
    <property type="nucleotide sequence ID" value="NZ_CP118157.1"/>
</dbReference>
<keyword evidence="1" id="KW-1133">Transmembrane helix</keyword>
<keyword evidence="3" id="KW-1185">Reference proteome</keyword>
<reference evidence="2 3" key="1">
    <citation type="submission" date="2023-02" db="EMBL/GenBank/DDBJ databases">
        <title>Microbacterium betulae sp. nov., isolated from birch wood.</title>
        <authorList>
            <person name="Pasciak M."/>
            <person name="Pawlik K.J."/>
            <person name="Martynowski D."/>
            <person name="Laczmanski L."/>
            <person name="Ciekot J."/>
            <person name="Szponar B."/>
            <person name="Wojcik-Fatla A."/>
            <person name="Mackiewicz B."/>
            <person name="Farian E."/>
            <person name="Cholewa G."/>
            <person name="Cholewa A."/>
            <person name="Dutkiewicz J."/>
        </authorList>
    </citation>
    <scope>NUCLEOTIDE SEQUENCE [LARGE SCALE GENOMIC DNA]</scope>
    <source>
        <strain evidence="2 3">AB</strain>
    </source>
</reference>
<feature type="transmembrane region" description="Helical" evidence="1">
    <location>
        <begin position="12"/>
        <end position="34"/>
    </location>
</feature>
<keyword evidence="1" id="KW-0472">Membrane</keyword>